<dbReference type="InterPro" id="IPR042216">
    <property type="entry name" value="MitoNEET_CISD"/>
</dbReference>
<protein>
    <recommendedName>
        <fullName evidence="7">Iron-binding zinc finger CDGSH type domain-containing protein</fullName>
    </recommendedName>
</protein>
<keyword evidence="9" id="KW-1185">Reference proteome</keyword>
<organism evidence="8 9">
    <name type="scientific">Sinanodonta woodiana</name>
    <name type="common">Chinese pond mussel</name>
    <name type="synonym">Anodonta woodiana</name>
    <dbReference type="NCBI Taxonomy" id="1069815"/>
    <lineage>
        <taxon>Eukaryota</taxon>
        <taxon>Metazoa</taxon>
        <taxon>Spiralia</taxon>
        <taxon>Lophotrochozoa</taxon>
        <taxon>Mollusca</taxon>
        <taxon>Bivalvia</taxon>
        <taxon>Autobranchia</taxon>
        <taxon>Heteroconchia</taxon>
        <taxon>Palaeoheterodonta</taxon>
        <taxon>Unionida</taxon>
        <taxon>Unionoidea</taxon>
        <taxon>Unionidae</taxon>
        <taxon>Unioninae</taxon>
        <taxon>Sinanodonta</taxon>
    </lineage>
</organism>
<comment type="caution">
    <text evidence="8">The sequence shown here is derived from an EMBL/GenBank/DDBJ whole genome shotgun (WGS) entry which is preliminary data.</text>
</comment>
<dbReference type="GO" id="GO:0046872">
    <property type="term" value="F:metal ion binding"/>
    <property type="evidence" value="ECO:0007669"/>
    <property type="project" value="UniProtKB-KW"/>
</dbReference>
<dbReference type="Pfam" id="PF09360">
    <property type="entry name" value="zf-CDGSH"/>
    <property type="match status" value="2"/>
</dbReference>
<keyword evidence="2" id="KW-0479">Metal-binding</keyword>
<sequence>MAAPLKVWRFIIARPIFTLNKRFFKSSSFMGAKKDDIEKAEPVENILKPKVKPHPETPAPGEYEVEPPKGKIYDKKPFKMELEAGKKYAWCVCGLSHTQPLCDGTHKTDFMARKQRGIKFHPHSFKVTETKEYWLCNCKQTDKRPFCDGSHKMQAVQDALK</sequence>
<evidence type="ECO:0000256" key="3">
    <source>
        <dbReference type="ARBA" id="ARBA00023004"/>
    </source>
</evidence>
<dbReference type="SMART" id="SM00704">
    <property type="entry name" value="ZnF_CDGSH"/>
    <property type="match status" value="2"/>
</dbReference>
<dbReference type="GO" id="GO:0005737">
    <property type="term" value="C:cytoplasm"/>
    <property type="evidence" value="ECO:0007669"/>
    <property type="project" value="UniProtKB-ARBA"/>
</dbReference>
<feature type="domain" description="Iron-binding zinc finger CDGSH type" evidence="7">
    <location>
        <begin position="122"/>
        <end position="157"/>
    </location>
</feature>
<dbReference type="Proteomes" id="UP001634394">
    <property type="component" value="Unassembled WGS sequence"/>
</dbReference>
<feature type="domain" description="Iron-binding zinc finger CDGSH type" evidence="7">
    <location>
        <begin position="75"/>
        <end position="112"/>
    </location>
</feature>
<feature type="region of interest" description="Disordered" evidence="6">
    <location>
        <begin position="49"/>
        <end position="68"/>
    </location>
</feature>
<evidence type="ECO:0000256" key="2">
    <source>
        <dbReference type="ARBA" id="ARBA00022723"/>
    </source>
</evidence>
<dbReference type="GO" id="GO:0051537">
    <property type="term" value="F:2 iron, 2 sulfur cluster binding"/>
    <property type="evidence" value="ECO:0007669"/>
    <property type="project" value="UniProtKB-KW"/>
</dbReference>
<dbReference type="AlphaFoldDB" id="A0ABD3T7V0"/>
<evidence type="ECO:0000256" key="5">
    <source>
        <dbReference type="ARBA" id="ARBA00034078"/>
    </source>
</evidence>
<gene>
    <name evidence="8" type="ORF">ACJMK2_024102</name>
</gene>
<proteinExistence type="predicted"/>
<dbReference type="EMBL" id="JBJQND010000019">
    <property type="protein sequence ID" value="KAL3832462.1"/>
    <property type="molecule type" value="Genomic_DNA"/>
</dbReference>
<dbReference type="PANTHER" id="PTHR46491:SF3">
    <property type="entry name" value="CDGSH IRON-SULFUR DOMAIN-CONTAINING PROTEIN 3, MITOCHONDRIAL"/>
    <property type="match status" value="1"/>
</dbReference>
<evidence type="ECO:0000313" key="9">
    <source>
        <dbReference type="Proteomes" id="UP001634394"/>
    </source>
</evidence>
<keyword evidence="4" id="KW-0411">Iron-sulfur</keyword>
<evidence type="ECO:0000256" key="4">
    <source>
        <dbReference type="ARBA" id="ARBA00023014"/>
    </source>
</evidence>
<name>A0ABD3T7V0_SINWO</name>
<dbReference type="InterPro" id="IPR018967">
    <property type="entry name" value="FeS-contain_CDGSH-typ"/>
</dbReference>
<dbReference type="PANTHER" id="PTHR46491">
    <property type="entry name" value="CDGSH IRON SULFUR DOMAIN PROTEIN HOMOLOG"/>
    <property type="match status" value="1"/>
</dbReference>
<evidence type="ECO:0000313" key="8">
    <source>
        <dbReference type="EMBL" id="KAL3832462.1"/>
    </source>
</evidence>
<dbReference type="Gene3D" id="3.40.5.90">
    <property type="entry name" value="CDGSH iron-sulfur domain, mitoNEET-type"/>
    <property type="match status" value="2"/>
</dbReference>
<comment type="cofactor">
    <cofactor evidence="5">
        <name>[2Fe-2S] cluster</name>
        <dbReference type="ChEBI" id="CHEBI:190135"/>
    </cofactor>
</comment>
<keyword evidence="3" id="KW-0408">Iron</keyword>
<keyword evidence="1" id="KW-0001">2Fe-2S</keyword>
<evidence type="ECO:0000256" key="6">
    <source>
        <dbReference type="SAM" id="MobiDB-lite"/>
    </source>
</evidence>
<evidence type="ECO:0000259" key="7">
    <source>
        <dbReference type="SMART" id="SM00704"/>
    </source>
</evidence>
<accession>A0ABD3T7V0</accession>
<evidence type="ECO:0000256" key="1">
    <source>
        <dbReference type="ARBA" id="ARBA00022714"/>
    </source>
</evidence>
<dbReference type="InterPro" id="IPR052950">
    <property type="entry name" value="CISD"/>
</dbReference>
<reference evidence="8 9" key="1">
    <citation type="submission" date="2024-11" db="EMBL/GenBank/DDBJ databases">
        <title>Chromosome-level genome assembly of the freshwater bivalve Anodonta woodiana.</title>
        <authorList>
            <person name="Chen X."/>
        </authorList>
    </citation>
    <scope>NUCLEOTIDE SEQUENCE [LARGE SCALE GENOMIC DNA]</scope>
    <source>
        <strain evidence="8">MN2024</strain>
        <tissue evidence="8">Gills</tissue>
    </source>
</reference>